<dbReference type="CDD" id="cd14014">
    <property type="entry name" value="STKc_PknB_like"/>
    <property type="match status" value="1"/>
</dbReference>
<keyword evidence="2" id="KW-0677">Repeat</keyword>
<dbReference type="GO" id="GO:0005524">
    <property type="term" value="F:ATP binding"/>
    <property type="evidence" value="ECO:0007669"/>
    <property type="project" value="UniProtKB-UniRule"/>
</dbReference>
<organism evidence="11 12">
    <name type="scientific">Melittangium boletus DSM 14713</name>
    <dbReference type="NCBI Taxonomy" id="1294270"/>
    <lineage>
        <taxon>Bacteria</taxon>
        <taxon>Pseudomonadati</taxon>
        <taxon>Myxococcota</taxon>
        <taxon>Myxococcia</taxon>
        <taxon>Myxococcales</taxon>
        <taxon>Cystobacterineae</taxon>
        <taxon>Archangiaceae</taxon>
        <taxon>Melittangium</taxon>
    </lineage>
</organism>
<dbReference type="Gene3D" id="1.10.510.10">
    <property type="entry name" value="Transferase(Phosphotransferase) domain 1"/>
    <property type="match status" value="1"/>
</dbReference>
<evidence type="ECO:0000256" key="5">
    <source>
        <dbReference type="ARBA" id="ARBA00022803"/>
    </source>
</evidence>
<dbReference type="PROSITE" id="PS50011">
    <property type="entry name" value="PROTEIN_KINASE_DOM"/>
    <property type="match status" value="1"/>
</dbReference>
<dbReference type="EMBL" id="CP022163">
    <property type="protein sequence ID" value="ATB28059.1"/>
    <property type="molecule type" value="Genomic_DNA"/>
</dbReference>
<dbReference type="KEGG" id="mbd:MEBOL_001504"/>
<dbReference type="InterPro" id="IPR013105">
    <property type="entry name" value="TPR_2"/>
</dbReference>
<name>A0A250I858_9BACT</name>
<dbReference type="InterPro" id="IPR017441">
    <property type="entry name" value="Protein_kinase_ATP_BS"/>
</dbReference>
<reference evidence="11 12" key="1">
    <citation type="submission" date="2017-06" db="EMBL/GenBank/DDBJ databases">
        <authorList>
            <person name="Kim H.J."/>
            <person name="Triplett B.A."/>
        </authorList>
    </citation>
    <scope>NUCLEOTIDE SEQUENCE [LARGE SCALE GENOMIC DNA]</scope>
    <source>
        <strain evidence="11 12">DSM 14713</strain>
    </source>
</reference>
<dbReference type="Gene3D" id="3.30.200.20">
    <property type="entry name" value="Phosphorylase Kinase, domain 1"/>
    <property type="match status" value="1"/>
</dbReference>
<accession>A0A250I858</accession>
<dbReference type="Pfam" id="PF13374">
    <property type="entry name" value="TPR_10"/>
    <property type="match status" value="1"/>
</dbReference>
<dbReference type="PROSITE" id="PS00107">
    <property type="entry name" value="PROTEIN_KINASE_ATP"/>
    <property type="match status" value="1"/>
</dbReference>
<dbReference type="GO" id="GO:0004674">
    <property type="term" value="F:protein serine/threonine kinase activity"/>
    <property type="evidence" value="ECO:0007669"/>
    <property type="project" value="TreeGrafter"/>
</dbReference>
<feature type="domain" description="Protein kinase" evidence="10">
    <location>
        <begin position="47"/>
        <end position="330"/>
    </location>
</feature>
<dbReference type="PROSITE" id="PS00108">
    <property type="entry name" value="PROTEIN_KINASE_ST"/>
    <property type="match status" value="1"/>
</dbReference>
<feature type="binding site" evidence="8">
    <location>
        <position position="76"/>
    </location>
    <ligand>
        <name>ATP</name>
        <dbReference type="ChEBI" id="CHEBI:30616"/>
    </ligand>
</feature>
<dbReference type="RefSeq" id="WP_095976777.1">
    <property type="nucleotide sequence ID" value="NZ_CP022163.1"/>
</dbReference>
<evidence type="ECO:0000256" key="4">
    <source>
        <dbReference type="ARBA" id="ARBA00022777"/>
    </source>
</evidence>
<sequence length="1036" mass="113917">MEPFDDNERRTLKTDDRRTVELGVAGAASSAGPTFAPLGRGTALDRYVVLDPLGEGGMGMVYAAYDSVLDRKVALKLLPPGDPETGGEMTSGRARLLREAQAMARLSHPNVVAVYDVHQHGAQVFMAMELVEGRTLSQWQQQEPRGWRDILAAFLAAGRGLAAAHDAGLVHRDFKPTNVLVGRDERVRVTDFGLARPHNAPAEVLPPHAAPSRDTGPVKSHSLLELDLTQQGAVLGTPAYMAPEQFRGAVADARSDQFSFAVSLWEALHGERPFEGKTPAERRQNVLDGRLRPPPSSSKVPPWVSRALLRALHREPGARYPSLNALLSVLSRDPAQVLRRRLTVTALLGVMIGSGTLVGASWHERQTRLCTGAPERLEGIWDEPRQEAISRSFLATGRTYAGDTWRRVREALDAYTTAWKDMHVAACEATRLRGEQSEAVMSLRMACLDGRLQELAALTEVFTEADGTVVEKALSATSALRGLQGCADVRALMAEVTPPEEPATRQAVDASRARLARVKALTEAGKLQQALRLAAEETERTKELGYAPVRAESLLMRAWTKLLSGENLGVPELLTEALWLAHAARHDLVAASASVRLMGYYDTHGPLEEAARWEPFALASLDRLGEHGELRAIFHNNRGMALYQQGHFAEAHEAFDKAFALAERQLGPANAMTLRYGTNAVAALSNLDRHEESQRAFETLVSLGETNLGPLHPFLTQPMTNLSNMYAFQGRMADARRLLDRVREIGQQAYGERSDEWAQFHIAYGDLEAAEGRDAEALGHYEEAANLQRELTGPDSLEFLQARVKEADARTALEQLALAQRTYQEVLELTKKDAPRYERVHTQALGGLADLYDTRGEHDKALQLRQQALELREHTLGKEHIHTALMRVAIGNSYLELGQPARALALFEREQGFFEKTLGKDSPSGVLPLAGKGEALQKLGRATEAIPLLEHVLAVIERHPLRPAYTASVRFALARALWDARRQPERAWKLAQSARDTYARAPLRHASELAELELLLTRHAVPEPGAPNTVALPAPP</sequence>
<dbReference type="Pfam" id="PF13424">
    <property type="entry name" value="TPR_12"/>
    <property type="match status" value="1"/>
</dbReference>
<feature type="repeat" description="TPR" evidence="7">
    <location>
        <begin position="632"/>
        <end position="665"/>
    </location>
</feature>
<dbReference type="InterPro" id="IPR011009">
    <property type="entry name" value="Kinase-like_dom_sf"/>
</dbReference>
<evidence type="ECO:0000256" key="1">
    <source>
        <dbReference type="ARBA" id="ARBA00022679"/>
    </source>
</evidence>
<evidence type="ECO:0000259" key="10">
    <source>
        <dbReference type="PROSITE" id="PS50011"/>
    </source>
</evidence>
<dbReference type="SUPFAM" id="SSF48452">
    <property type="entry name" value="TPR-like"/>
    <property type="match status" value="3"/>
</dbReference>
<dbReference type="PANTHER" id="PTHR43289:SF6">
    <property type="entry name" value="SERINE_THREONINE-PROTEIN KINASE NEKL-3"/>
    <property type="match status" value="1"/>
</dbReference>
<dbReference type="PROSITE" id="PS50005">
    <property type="entry name" value="TPR"/>
    <property type="match status" value="2"/>
</dbReference>
<evidence type="ECO:0000313" key="12">
    <source>
        <dbReference type="Proteomes" id="UP000217289"/>
    </source>
</evidence>
<protein>
    <recommendedName>
        <fullName evidence="10">Protein kinase domain-containing protein</fullName>
    </recommendedName>
</protein>
<dbReference type="AlphaFoldDB" id="A0A250I858"/>
<dbReference type="Gene3D" id="1.25.40.10">
    <property type="entry name" value="Tetratricopeptide repeat domain"/>
    <property type="match status" value="3"/>
</dbReference>
<dbReference type="PANTHER" id="PTHR43289">
    <property type="entry name" value="MITOGEN-ACTIVATED PROTEIN KINASE KINASE KINASE 20-RELATED"/>
    <property type="match status" value="1"/>
</dbReference>
<evidence type="ECO:0000256" key="8">
    <source>
        <dbReference type="PROSITE-ProRule" id="PRU10141"/>
    </source>
</evidence>
<dbReference type="Pfam" id="PF07719">
    <property type="entry name" value="TPR_2"/>
    <property type="match status" value="1"/>
</dbReference>
<dbReference type="InterPro" id="IPR019734">
    <property type="entry name" value="TPR_rpt"/>
</dbReference>
<keyword evidence="3 8" id="KW-0547">Nucleotide-binding</keyword>
<proteinExistence type="predicted"/>
<keyword evidence="12" id="KW-1185">Reference proteome</keyword>
<dbReference type="OrthoDB" id="9801841at2"/>
<dbReference type="Proteomes" id="UP000217289">
    <property type="component" value="Chromosome"/>
</dbReference>
<dbReference type="InterPro" id="IPR011990">
    <property type="entry name" value="TPR-like_helical_dom_sf"/>
</dbReference>
<keyword evidence="1" id="KW-0808">Transferase</keyword>
<feature type="region of interest" description="Disordered" evidence="9">
    <location>
        <begin position="198"/>
        <end position="218"/>
    </location>
</feature>
<feature type="repeat" description="TPR" evidence="7">
    <location>
        <begin position="842"/>
        <end position="875"/>
    </location>
</feature>
<keyword evidence="4" id="KW-0418">Kinase</keyword>
<evidence type="ECO:0000313" key="11">
    <source>
        <dbReference type="EMBL" id="ATB28059.1"/>
    </source>
</evidence>
<evidence type="ECO:0000256" key="3">
    <source>
        <dbReference type="ARBA" id="ARBA00022741"/>
    </source>
</evidence>
<keyword evidence="5 7" id="KW-0802">TPR repeat</keyword>
<keyword evidence="6 8" id="KW-0067">ATP-binding</keyword>
<dbReference type="InterPro" id="IPR000719">
    <property type="entry name" value="Prot_kinase_dom"/>
</dbReference>
<dbReference type="SUPFAM" id="SSF56112">
    <property type="entry name" value="Protein kinase-like (PK-like)"/>
    <property type="match status" value="1"/>
</dbReference>
<dbReference type="Pfam" id="PF00069">
    <property type="entry name" value="Pkinase"/>
    <property type="match status" value="1"/>
</dbReference>
<evidence type="ECO:0000256" key="7">
    <source>
        <dbReference type="PROSITE-ProRule" id="PRU00339"/>
    </source>
</evidence>
<evidence type="ECO:0000256" key="6">
    <source>
        <dbReference type="ARBA" id="ARBA00022840"/>
    </source>
</evidence>
<dbReference type="SMART" id="SM00028">
    <property type="entry name" value="TPR"/>
    <property type="match status" value="6"/>
</dbReference>
<gene>
    <name evidence="11" type="ORF">MEBOL_001504</name>
</gene>
<evidence type="ECO:0000256" key="9">
    <source>
        <dbReference type="SAM" id="MobiDB-lite"/>
    </source>
</evidence>
<dbReference type="InterPro" id="IPR008271">
    <property type="entry name" value="Ser/Thr_kinase_AS"/>
</dbReference>
<evidence type="ECO:0000256" key="2">
    <source>
        <dbReference type="ARBA" id="ARBA00022737"/>
    </source>
</evidence>